<sequence length="647" mass="67797">MTILVGLQFHAVEPLAGFLLLPFLGYTTFGALLLSFSLHSGSTEVADLAQRLACVECFEKMEYPLPPQAAAAFVASTGESERREGEGSEGMQHAQEELRAATAAAASGGSNGPVESAFAEPSVQSQGRGNVAQARQLLGKVDNYLDSSAREEGPHPSTELLQTAVRQAQRLLTRVSSSLATRAEAVKSGGEVRALNLAQSISGAFSALRSPSGGGSGGATGWSGGGNRGASGGLAAVSEGGSCGTACASGCPVSDSIPTAMFSCPGAADFKVRGPTYLQDKKKVLPDAPVCSLVSLNLVSLAEPTFHIARFLPSVRDSKAPLLFIWHVLVPGKQNYSLAIAWALDHDPVERVRQTLAAAEEGAAAGDTPAAAGSAEVDGTVMLKKRKSLKIRRSASAQDATQVEAAGGLDPETSAGSGASFATDEGFSEQQIERSSKSLSALKPDVPQMGKRHKRSQTVLDGSPPKPLQPPSQPSTPMRRSLWGRAAAPEPEQPQGPNPYTACDPFDVTMMRFLEAGGDEKDVEKVRHGAFKIIPRITEGSWVVKQAVGQNTPVLLGRKLTTKYFRGANYIEVDVDVGSSRSAANVVGLVQGALKSLVIDLAVLLEGHCTEELPERLLGTCRLEHLDLSAAAHLDLSTGTITRKEDT</sequence>
<evidence type="ECO:0000313" key="3">
    <source>
        <dbReference type="EMBL" id="EIE24213.1"/>
    </source>
</evidence>
<reference evidence="3 4" key="1">
    <citation type="journal article" date="2012" name="Genome Biol.">
        <title>The genome of the polar eukaryotic microalga coccomyxa subellipsoidea reveals traits of cold adaptation.</title>
        <authorList>
            <person name="Blanc G."/>
            <person name="Agarkova I."/>
            <person name="Grimwood J."/>
            <person name="Kuo A."/>
            <person name="Brueggeman A."/>
            <person name="Dunigan D."/>
            <person name="Gurnon J."/>
            <person name="Ladunga I."/>
            <person name="Lindquist E."/>
            <person name="Lucas S."/>
            <person name="Pangilinan J."/>
            <person name="Proschold T."/>
            <person name="Salamov A."/>
            <person name="Schmutz J."/>
            <person name="Weeks D."/>
            <person name="Yamada T."/>
            <person name="Claverie J.M."/>
            <person name="Grigoriev I."/>
            <person name="Van Etten J."/>
            <person name="Lomsadze A."/>
            <person name="Borodovsky M."/>
        </authorList>
    </citation>
    <scope>NUCLEOTIDE SEQUENCE [LARGE SCALE GENOMIC DNA]</scope>
    <source>
        <strain evidence="3 4">C-169</strain>
    </source>
</reference>
<dbReference type="AlphaFoldDB" id="I0Z0P4"/>
<dbReference type="RefSeq" id="XP_005648757.1">
    <property type="nucleotide sequence ID" value="XM_005648700.1"/>
</dbReference>
<evidence type="ECO:0000256" key="1">
    <source>
        <dbReference type="SAM" id="MobiDB-lite"/>
    </source>
</evidence>
<feature type="region of interest" description="Disordered" evidence="1">
    <location>
        <begin position="393"/>
        <end position="479"/>
    </location>
</feature>
<feature type="domain" description="Protein ENHANCED DISEASE RESISTANCE 2 C-terminal" evidence="2">
    <location>
        <begin position="263"/>
        <end position="351"/>
    </location>
</feature>
<protein>
    <recommendedName>
        <fullName evidence="2">Protein ENHANCED DISEASE RESISTANCE 2 C-terminal domain-containing protein</fullName>
    </recommendedName>
</protein>
<dbReference type="Pfam" id="PF07059">
    <property type="entry name" value="EDR2_C"/>
    <property type="match status" value="2"/>
</dbReference>
<gene>
    <name evidence="3" type="ORF">COCSUDRAFT_65800</name>
</gene>
<dbReference type="InterPro" id="IPR009769">
    <property type="entry name" value="EDR2_C"/>
</dbReference>
<dbReference type="eggNOG" id="ENOG502QS0N">
    <property type="taxonomic scope" value="Eukaryota"/>
</dbReference>
<dbReference type="Proteomes" id="UP000007264">
    <property type="component" value="Unassembled WGS sequence"/>
</dbReference>
<proteinExistence type="predicted"/>
<feature type="region of interest" description="Disordered" evidence="1">
    <location>
        <begin position="74"/>
        <end position="130"/>
    </location>
</feature>
<accession>I0Z0P4</accession>
<evidence type="ECO:0000313" key="4">
    <source>
        <dbReference type="Proteomes" id="UP000007264"/>
    </source>
</evidence>
<feature type="domain" description="Protein ENHANCED DISEASE RESISTANCE 2 C-terminal" evidence="2">
    <location>
        <begin position="524"/>
        <end position="627"/>
    </location>
</feature>
<keyword evidence="4" id="KW-1185">Reference proteome</keyword>
<dbReference type="EMBL" id="AGSI01000006">
    <property type="protein sequence ID" value="EIE24213.1"/>
    <property type="molecule type" value="Genomic_DNA"/>
</dbReference>
<feature type="compositionally biased region" description="Pro residues" evidence="1">
    <location>
        <begin position="464"/>
        <end position="474"/>
    </location>
</feature>
<dbReference type="OrthoDB" id="9970435at2759"/>
<dbReference type="PANTHER" id="PTHR12136:SF41">
    <property type="entry name" value="PLECKSTRIN HOMOLOGY (PH) AND LIPID-BINDING START DOMAINS-CONTAINING PROTEIN"/>
    <property type="match status" value="1"/>
</dbReference>
<organism evidence="3 4">
    <name type="scientific">Coccomyxa subellipsoidea (strain C-169)</name>
    <name type="common">Green microalga</name>
    <dbReference type="NCBI Taxonomy" id="574566"/>
    <lineage>
        <taxon>Eukaryota</taxon>
        <taxon>Viridiplantae</taxon>
        <taxon>Chlorophyta</taxon>
        <taxon>core chlorophytes</taxon>
        <taxon>Trebouxiophyceae</taxon>
        <taxon>Trebouxiophyceae incertae sedis</taxon>
        <taxon>Coccomyxaceae</taxon>
        <taxon>Coccomyxa</taxon>
        <taxon>Coccomyxa subellipsoidea</taxon>
    </lineage>
</organism>
<comment type="caution">
    <text evidence="3">The sequence shown here is derived from an EMBL/GenBank/DDBJ whole genome shotgun (WGS) entry which is preliminary data.</text>
</comment>
<dbReference type="InterPro" id="IPR045096">
    <property type="entry name" value="EDR2-like"/>
</dbReference>
<evidence type="ECO:0000259" key="2">
    <source>
        <dbReference type="Pfam" id="PF07059"/>
    </source>
</evidence>
<dbReference type="PANTHER" id="PTHR12136">
    <property type="entry name" value="ENHANCED DISEASE RESISTANCE-RELATED"/>
    <property type="match status" value="1"/>
</dbReference>
<name>I0Z0P4_COCSC</name>
<dbReference type="GeneID" id="17042211"/>
<dbReference type="KEGG" id="csl:COCSUDRAFT_65800"/>